<proteinExistence type="predicted"/>
<dbReference type="PANTHER" id="PTHR21180:SF32">
    <property type="entry name" value="ENDONUCLEASE_EXONUCLEASE_PHOSPHATASE FAMILY DOMAIN-CONTAINING PROTEIN 1"/>
    <property type="match status" value="1"/>
</dbReference>
<dbReference type="Gene3D" id="1.10.150.280">
    <property type="entry name" value="AF1531-like domain"/>
    <property type="match status" value="1"/>
</dbReference>
<keyword evidence="2" id="KW-1185">Reference proteome</keyword>
<dbReference type="InterPro" id="IPR004509">
    <property type="entry name" value="Competence_ComEA_HhH"/>
</dbReference>
<dbReference type="InterPro" id="IPR010994">
    <property type="entry name" value="RuvA_2-like"/>
</dbReference>
<dbReference type="GO" id="GO:0015627">
    <property type="term" value="C:type II protein secretion system complex"/>
    <property type="evidence" value="ECO:0007669"/>
    <property type="project" value="TreeGrafter"/>
</dbReference>
<dbReference type="GO" id="GO:0015628">
    <property type="term" value="P:protein secretion by the type II secretion system"/>
    <property type="evidence" value="ECO:0007669"/>
    <property type="project" value="TreeGrafter"/>
</dbReference>
<dbReference type="PANTHER" id="PTHR21180">
    <property type="entry name" value="ENDONUCLEASE/EXONUCLEASE/PHOSPHATASE FAMILY DOMAIN-CONTAINING PROTEIN 1"/>
    <property type="match status" value="1"/>
</dbReference>
<evidence type="ECO:0000313" key="1">
    <source>
        <dbReference type="EMBL" id="QDJ14928.1"/>
    </source>
</evidence>
<dbReference type="NCBIfam" id="TIGR00426">
    <property type="entry name" value="competence protein ComEA helix-hairpin-helix repeat region"/>
    <property type="match status" value="1"/>
</dbReference>
<dbReference type="Proteomes" id="UP000955338">
    <property type="component" value="Chromosome"/>
</dbReference>
<dbReference type="Pfam" id="PF12836">
    <property type="entry name" value="HHH_3"/>
    <property type="match status" value="1"/>
</dbReference>
<dbReference type="RefSeq" id="WP_261920549.1">
    <property type="nucleotide sequence ID" value="NZ_CP022011.1"/>
</dbReference>
<sequence>MGLIRSLLLLMISSGVFITSAFATDTSVANQVTQEVTQVTAQAAQGIEEKVNINTATVEQLQRVLQNVGRKKAQAIVDYRQKNGNFTSVDQLSDVPGIGTVTLERNRDRILL</sequence>
<accession>A0A8E3S8M0</accession>
<reference evidence="1" key="1">
    <citation type="submission" date="2017-06" db="EMBL/GenBank/DDBJ databases">
        <title>Genome sequencing of pathogenic and non-pathogenic strains within Bisgaard taxon 40.</title>
        <authorList>
            <person name="Ladner J.T."/>
            <person name="Lovett S.P."/>
            <person name="Koroleva G."/>
            <person name="Lorch J.M."/>
        </authorList>
    </citation>
    <scope>NUCLEOTIDE SEQUENCE</scope>
    <source>
        <strain evidence="1">27576-1-I1</strain>
    </source>
</reference>
<dbReference type="AlphaFoldDB" id="A0A8E3S8M0"/>
<evidence type="ECO:0000313" key="2">
    <source>
        <dbReference type="Proteomes" id="UP000955338"/>
    </source>
</evidence>
<gene>
    <name evidence="1" type="ORF">CEP48_05570</name>
</gene>
<dbReference type="InterPro" id="IPR051675">
    <property type="entry name" value="Endo/Exo/Phosphatase_dom_1"/>
</dbReference>
<protein>
    <submittedName>
        <fullName evidence="1">Competence protein ComE</fullName>
    </submittedName>
</protein>
<dbReference type="SUPFAM" id="SSF47781">
    <property type="entry name" value="RuvA domain 2-like"/>
    <property type="match status" value="1"/>
</dbReference>
<organism evidence="1 2">
    <name type="scientific">Mergibacter septicus</name>
    <dbReference type="NCBI Taxonomy" id="221402"/>
    <lineage>
        <taxon>Bacteria</taxon>
        <taxon>Pseudomonadati</taxon>
        <taxon>Pseudomonadota</taxon>
        <taxon>Gammaproteobacteria</taxon>
        <taxon>Pasteurellales</taxon>
        <taxon>Pasteurellaceae</taxon>
        <taxon>Mergibacter</taxon>
    </lineage>
</organism>
<dbReference type="EMBL" id="CP022011">
    <property type="protein sequence ID" value="QDJ14928.1"/>
    <property type="molecule type" value="Genomic_DNA"/>
</dbReference>
<name>A0A8E3S8M0_9PAST</name>